<dbReference type="InterPro" id="IPR038160">
    <property type="entry name" value="6_CYS_dom_sf"/>
</dbReference>
<dbReference type="InterPro" id="IPR010884">
    <property type="entry name" value="6_CYS_dom"/>
</dbReference>
<keyword evidence="4 10" id="KW-0732">Signal</keyword>
<dbReference type="PANTHER" id="PTHR38796:SF1">
    <property type="entry name" value="ANCHORED PROTEIN, PUTATIVE (AFU_ORTHOLOGUE AFUA_4G09600)-RELATED"/>
    <property type="match status" value="1"/>
</dbReference>
<evidence type="ECO:0000256" key="9">
    <source>
        <dbReference type="SAM" id="Coils"/>
    </source>
</evidence>
<protein>
    <submittedName>
        <fullName evidence="12">Transmission-blocking target antigen P230</fullName>
    </submittedName>
</protein>
<comment type="subcellular location">
    <subcellularLocation>
        <location evidence="1">Cell membrane</location>
    </subcellularLocation>
    <subcellularLocation>
        <location evidence="2">Cell surface</location>
    </subcellularLocation>
</comment>
<evidence type="ECO:0000313" key="12">
    <source>
        <dbReference type="EMBL" id="SBS95202.1"/>
    </source>
</evidence>
<evidence type="ECO:0000256" key="1">
    <source>
        <dbReference type="ARBA" id="ARBA00004236"/>
    </source>
</evidence>
<feature type="chain" id="PRO_5008381095" evidence="10">
    <location>
        <begin position="23"/>
        <end position="378"/>
    </location>
</feature>
<accession>A0A1A8WTM3</accession>
<evidence type="ECO:0000313" key="13">
    <source>
        <dbReference type="Proteomes" id="UP000078597"/>
    </source>
</evidence>
<evidence type="ECO:0000256" key="4">
    <source>
        <dbReference type="ARBA" id="ARBA00022729"/>
    </source>
</evidence>
<dbReference type="SMART" id="SM00970">
    <property type="entry name" value="s48_45"/>
    <property type="match status" value="2"/>
</dbReference>
<evidence type="ECO:0000259" key="11">
    <source>
        <dbReference type="PROSITE" id="PS51701"/>
    </source>
</evidence>
<dbReference type="Pfam" id="PF07422">
    <property type="entry name" value="s48_45"/>
    <property type="match status" value="2"/>
</dbReference>
<feature type="domain" description="6-Cys" evidence="11">
    <location>
        <begin position="23"/>
        <end position="143"/>
    </location>
</feature>
<gene>
    <name evidence="12" type="ORF">PMALA_046390</name>
</gene>
<dbReference type="GO" id="GO:0005886">
    <property type="term" value="C:plasma membrane"/>
    <property type="evidence" value="ECO:0007669"/>
    <property type="project" value="UniProtKB-SubCell"/>
</dbReference>
<keyword evidence="9" id="KW-0175">Coiled coil</keyword>
<evidence type="ECO:0000256" key="5">
    <source>
        <dbReference type="ARBA" id="ARBA00022737"/>
    </source>
</evidence>
<proteinExistence type="predicted"/>
<evidence type="ECO:0000256" key="10">
    <source>
        <dbReference type="SAM" id="SignalP"/>
    </source>
</evidence>
<keyword evidence="7" id="KW-1015">Disulfide bond</keyword>
<sequence length="378" mass="43677">MKKLVVFVFVFLFLLKEVLIYAQEHVCDFTKEKYLLGKNEKEYCEVHANPFDSVTFICPEKIGAECFQNVNIVDDITKEKMDSSKISIDEILYGSTVYGDTLLISPTVKKNTTFYCFCNLQTADVQKYLQERKAEKEKLIKESKSIVVEDSEEEEVLVKEEEEEQQKVDEHLEKALQRVKKYKNIIEKEKKKDSGESPEELPEDHEEIVKEEVDEEIKIKTEKIITKYGIMKVVVSTSDTITKGCDFGNNVVNYFSNPYPVEKYGGSRVCRIEAKPGEFVGFKCIYDNTGTVEPNNCFDKVLYEDKETDLKTLMPGYISYGNKRQGKYAFYLKLPHFIQHNYTIRCKCRSTVAQYDNYVFELAVEGGESAAISQTFQD</sequence>
<dbReference type="VEuPathDB" id="PlasmoDB:PmUG01_03015000"/>
<dbReference type="InterPro" id="IPR051444">
    <property type="entry name" value="Parasite_Repro/Invasion_Surf"/>
</dbReference>
<keyword evidence="8" id="KW-0325">Glycoprotein</keyword>
<dbReference type="PROSITE" id="PS51701">
    <property type="entry name" value="6_CYS"/>
    <property type="match status" value="2"/>
</dbReference>
<dbReference type="EMBL" id="FLQW01003202">
    <property type="protein sequence ID" value="SBS95202.1"/>
    <property type="molecule type" value="Genomic_DNA"/>
</dbReference>
<feature type="domain" description="6-Cys" evidence="11">
    <location>
        <begin position="241"/>
        <end position="375"/>
    </location>
</feature>
<dbReference type="Gene3D" id="2.60.40.2860">
    <property type="match status" value="2"/>
</dbReference>
<feature type="signal peptide" evidence="10">
    <location>
        <begin position="1"/>
        <end position="22"/>
    </location>
</feature>
<keyword evidence="6" id="KW-0472">Membrane</keyword>
<dbReference type="GO" id="GO:0009986">
    <property type="term" value="C:cell surface"/>
    <property type="evidence" value="ECO:0007669"/>
    <property type="project" value="UniProtKB-SubCell"/>
</dbReference>
<evidence type="ECO:0000256" key="6">
    <source>
        <dbReference type="ARBA" id="ARBA00023136"/>
    </source>
</evidence>
<dbReference type="AlphaFoldDB" id="A0A1A8WTM3"/>
<name>A0A1A8WTM3_PLAMA</name>
<feature type="coiled-coil region" evidence="9">
    <location>
        <begin position="158"/>
        <end position="192"/>
    </location>
</feature>
<evidence type="ECO:0000256" key="3">
    <source>
        <dbReference type="ARBA" id="ARBA00022475"/>
    </source>
</evidence>
<organism evidence="12 13">
    <name type="scientific">Plasmodium malariae</name>
    <dbReference type="NCBI Taxonomy" id="5858"/>
    <lineage>
        <taxon>Eukaryota</taxon>
        <taxon>Sar</taxon>
        <taxon>Alveolata</taxon>
        <taxon>Apicomplexa</taxon>
        <taxon>Aconoidasida</taxon>
        <taxon>Haemosporida</taxon>
        <taxon>Plasmodiidae</taxon>
        <taxon>Plasmodium</taxon>
        <taxon>Plasmodium (Plasmodium)</taxon>
    </lineage>
</organism>
<dbReference type="Proteomes" id="UP000078597">
    <property type="component" value="Unassembled WGS sequence"/>
</dbReference>
<evidence type="ECO:0000256" key="7">
    <source>
        <dbReference type="ARBA" id="ARBA00023157"/>
    </source>
</evidence>
<evidence type="ECO:0000256" key="8">
    <source>
        <dbReference type="ARBA" id="ARBA00023180"/>
    </source>
</evidence>
<keyword evidence="3" id="KW-1003">Cell membrane</keyword>
<reference evidence="13" key="1">
    <citation type="submission" date="2016-05" db="EMBL/GenBank/DDBJ databases">
        <authorList>
            <person name="Naeem Raeece"/>
        </authorList>
    </citation>
    <scope>NUCLEOTIDE SEQUENCE [LARGE SCALE GENOMIC DNA]</scope>
</reference>
<dbReference type="PANTHER" id="PTHR38796">
    <property type="match status" value="1"/>
</dbReference>
<evidence type="ECO:0000256" key="2">
    <source>
        <dbReference type="ARBA" id="ARBA00004241"/>
    </source>
</evidence>
<keyword evidence="5" id="KW-0677">Repeat</keyword>